<feature type="transmembrane region" description="Helical" evidence="2">
    <location>
        <begin position="55"/>
        <end position="75"/>
    </location>
</feature>
<reference evidence="4 5" key="1">
    <citation type="submission" date="2020-10" db="EMBL/GenBank/DDBJ databases">
        <title>Connecting structure to function with the recovery of over 1000 high-quality activated sludge metagenome-assembled genomes encoding full-length rRNA genes using long-read sequencing.</title>
        <authorList>
            <person name="Singleton C.M."/>
            <person name="Petriglieri F."/>
            <person name="Kristensen J.M."/>
            <person name="Kirkegaard R.H."/>
            <person name="Michaelsen T.Y."/>
            <person name="Andersen M.H."/>
            <person name="Karst S.M."/>
            <person name="Dueholm M.S."/>
            <person name="Nielsen P.H."/>
            <person name="Albertsen M."/>
        </authorList>
    </citation>
    <scope>NUCLEOTIDE SEQUENCE [LARGE SCALE GENOMIC DNA]</scope>
    <source>
        <strain evidence="4">Fred_18-Q3-R57-64_BAT3C.720</strain>
    </source>
</reference>
<dbReference type="Gene3D" id="3.40.50.720">
    <property type="entry name" value="NAD(P)-binding Rossmann-like Domain"/>
    <property type="match status" value="2"/>
</dbReference>
<evidence type="ECO:0000313" key="4">
    <source>
        <dbReference type="EMBL" id="MBK7953295.1"/>
    </source>
</evidence>
<feature type="transmembrane region" description="Helical" evidence="2">
    <location>
        <begin position="123"/>
        <end position="146"/>
    </location>
</feature>
<dbReference type="PANTHER" id="PTHR43318">
    <property type="entry name" value="UDP-N-ACETYLGLUCOSAMINE 4,6-DEHYDRATASE"/>
    <property type="match status" value="1"/>
</dbReference>
<dbReference type="Pfam" id="PF13727">
    <property type="entry name" value="CoA_binding_3"/>
    <property type="match status" value="1"/>
</dbReference>
<evidence type="ECO:0000256" key="2">
    <source>
        <dbReference type="SAM" id="Phobius"/>
    </source>
</evidence>
<feature type="transmembrane region" description="Helical" evidence="2">
    <location>
        <begin position="87"/>
        <end position="111"/>
    </location>
</feature>
<name>A0A935T5D4_9PROT</name>
<keyword evidence="2" id="KW-0812">Transmembrane</keyword>
<proteinExistence type="inferred from homology"/>
<gene>
    <name evidence="4" type="ORF">IPK02_04540</name>
</gene>
<dbReference type="CDD" id="cd05237">
    <property type="entry name" value="UDP_invert_4-6DH_SDR_e"/>
    <property type="match status" value="1"/>
</dbReference>
<accession>A0A935T5D4</accession>
<evidence type="ECO:0000256" key="1">
    <source>
        <dbReference type="ARBA" id="ARBA00007430"/>
    </source>
</evidence>
<dbReference type="PANTHER" id="PTHR43318:SF1">
    <property type="entry name" value="POLYSACCHARIDE BIOSYNTHESIS PROTEIN EPSC-RELATED"/>
    <property type="match status" value="1"/>
</dbReference>
<dbReference type="SUPFAM" id="SSF51735">
    <property type="entry name" value="NAD(P)-binding Rossmann-fold domains"/>
    <property type="match status" value="1"/>
</dbReference>
<dbReference type="EMBL" id="JADJOT010000003">
    <property type="protein sequence ID" value="MBK7953295.1"/>
    <property type="molecule type" value="Genomic_DNA"/>
</dbReference>
<keyword evidence="2" id="KW-1133">Transmembrane helix</keyword>
<organism evidence="4 5">
    <name type="scientific">Candidatus Accumulibacter affinis</name>
    <dbReference type="NCBI Taxonomy" id="2954384"/>
    <lineage>
        <taxon>Bacteria</taxon>
        <taxon>Pseudomonadati</taxon>
        <taxon>Pseudomonadota</taxon>
        <taxon>Betaproteobacteria</taxon>
        <taxon>Candidatus Accumulibacter</taxon>
    </lineage>
</organism>
<sequence length="640" mass="69447">MRRLVPEHVSSYLILLPRLGKQGLMLLADAAMLMFAAWAAYSLRLGEWFSPNRAQMLLMAIAPLLAMPIFLKMGLYRSVIRYLGEQALWSIVKGMSLAALSWAVLAFMTQMTGLGGVPRAVPLLYWLMGTVLIGGSRFSARWLLWFPVRSRFAGRQVLIYGAGEAGRQLAASLRRGRDLFPAGFLDDDPALHGKDIGGLRVYPPEHLPALIERFDIRDVIVTLPSASSARRREVVTFLEQHPLRVRILPALTDIAAGRHLVNMVREVDIGDLLGRDPIGADSSLLSRCIRGKVILVSGAGGSIGSELCLQIVALAPARMILLETSEHALYQIDRLLRSIGDCEIIPCLGSVGDAALVSRLLAEFQVHTIYHAAAYKHVPLVEANPLEGARNNVLGTLTLVQAAFAAGVQTFVLISTDKAVRPTNIMGASKRWAELVVQSIARKVDAQGTGQQFSAVRFGNVLGSSGSVIPLFRDQIAQGGPVTVTHPEVTRYFMSIHEAVELVIQAGSMALGGEVFLLDMGEPVRIYDLAHNMIRLAGHSVRDEDQPEGDIEIAITGLRPGEKLYEELLIASSNAEGTAHAKIMKGEEPWLEEEVLSGLIAQLRTALDAHDEAAVRKLLMGVAGDRSGRGRPATGFEVAA</sequence>
<feature type="domain" description="Polysaccharide biosynthesis protein CapD-like" evidence="3">
    <location>
        <begin position="294"/>
        <end position="585"/>
    </location>
</feature>
<dbReference type="InterPro" id="IPR029063">
    <property type="entry name" value="SAM-dependent_MTases_sf"/>
</dbReference>
<evidence type="ECO:0000313" key="5">
    <source>
        <dbReference type="Proteomes" id="UP000706151"/>
    </source>
</evidence>
<dbReference type="SUPFAM" id="SSF53335">
    <property type="entry name" value="S-adenosyl-L-methionine-dependent methyltransferases"/>
    <property type="match status" value="1"/>
</dbReference>
<comment type="similarity">
    <text evidence="1">Belongs to the polysaccharide synthase family.</text>
</comment>
<dbReference type="Pfam" id="PF02719">
    <property type="entry name" value="Polysacc_synt_2"/>
    <property type="match status" value="1"/>
</dbReference>
<comment type="caution">
    <text evidence="4">The sequence shown here is derived from an EMBL/GenBank/DDBJ whole genome shotgun (WGS) entry which is preliminary data.</text>
</comment>
<evidence type="ECO:0000259" key="3">
    <source>
        <dbReference type="Pfam" id="PF02719"/>
    </source>
</evidence>
<keyword evidence="2" id="KW-0472">Membrane</keyword>
<feature type="transmembrane region" description="Helical" evidence="2">
    <location>
        <begin position="24"/>
        <end position="43"/>
    </location>
</feature>
<dbReference type="InterPro" id="IPR051203">
    <property type="entry name" value="Polysaccharide_Synthase-Rel"/>
</dbReference>
<protein>
    <submittedName>
        <fullName evidence="4">Polysaccharide biosynthesis protein</fullName>
    </submittedName>
</protein>
<dbReference type="InterPro" id="IPR036291">
    <property type="entry name" value="NAD(P)-bd_dom_sf"/>
</dbReference>
<dbReference type="AlphaFoldDB" id="A0A935T5D4"/>
<dbReference type="Proteomes" id="UP000706151">
    <property type="component" value="Unassembled WGS sequence"/>
</dbReference>
<dbReference type="InterPro" id="IPR003869">
    <property type="entry name" value="Polysac_CapD-like"/>
</dbReference>